<feature type="repeat" description="ANK" evidence="4">
    <location>
        <begin position="1185"/>
        <end position="1217"/>
    </location>
</feature>
<protein>
    <submittedName>
        <fullName evidence="8">Ankyrin repeat domain-containing protein 17</fullName>
    </submittedName>
</protein>
<feature type="compositionally biased region" description="Low complexity" evidence="6">
    <location>
        <begin position="2884"/>
        <end position="2900"/>
    </location>
</feature>
<feature type="repeat" description="ANK" evidence="4">
    <location>
        <begin position="367"/>
        <end position="399"/>
    </location>
</feature>
<feature type="compositionally biased region" description="Low complexity" evidence="6">
    <location>
        <begin position="1954"/>
        <end position="1969"/>
    </location>
</feature>
<dbReference type="CDD" id="cd00105">
    <property type="entry name" value="KH-I"/>
    <property type="match status" value="1"/>
</dbReference>
<sequence>MGEFQNFKFEDTIPGLCPETQLKFRKFLQAAGIENMLINDGRRISDTDFLNEIRKEVAMPPCNEDERTSSLIPACINGDDEAVRALLPSGEYNVNEVAPDGETALTCAVSANALRIVEMLLERGADPNFCGKKVECTPLMEAAGVGYTDIVRLLLKYGACVGQKSTTGNTALHYAATAGHLECVSLLLQYKSPMEVQNETGHTPLMEATSNGHIDVARCLIKHGCDINTHSTEFKESALTLASYKGHAEMVQFLLEAGADHEHRTDEMHTALMEAAMEGHTEVARLLLAHGANVNIPQDSFESPLTLAACGGHTELVHLLVGYGADIEEVNDEGYTPLMEAAREGHEETVALLLAVGADVNAKTEETQETALTLAACGGFIEVCEMLLNAGADIEVGGGGCSTPLMEAAQEGHLELVRRLLQRGASVNAVTTTGDTALHYAAENGHVKVCEQLLDWGAVFGAMTEGGRTPLMKAARNGNLEVVQLFLDHGAPIDQPTSQNDANALSLACAGGHAKHTVSCHSQHPHSPVTFHQAPPPNLVSSMNSSQPPTHLDAALVSAYAVGWADGAASLVQQQHVLSPNHTAAALLAHPESLVLPASSVAFDVTALPQNVPLKVIPCSGAAQGFGGATRNIAECQVSQNPLSGAASDAPIVSAAQVLTTAQTGAEITCTPPSSGANSVSRSSSTSSGSDASSIVAGAPIDSADDPGAGLLQALFQELMPDKDELIRRFEAAMCSRNPLRAARPVGQQSTVCPATTAVSMNANAAALTLSRFVDQQQQCHHRTVVAESNIDTRINGPSIPCSPAHPIELLPNYAQLGSDLVGSSAAVTRSTDNMESLEPTVLGCETSNTTPILSSCHSSSSSAHSTPECSVSSSLCAADSLYPSSDLVTTALGRTSYECELDKAADVLSPIIESTYLGTVPDAVEMKNPHPLLHERTINHDVLASYRHYHHSSSHISCTLDPATAVAAAAGLNHPSVHHHHHHNPLTVSAGGDNLMTPSGLLHLPHQTSAISVDTLMTNTAGALTYDPASSALASHTNALHSTSSLPISGARVLPMGGAAPAVLASANSSVPSAHLIAAGDLSSVAVSDLPSNVNETIASINNVPPLVDVNACIESSMETALTLASNGGHVELVRLLLERGADREHRDKKSHTPLHTAVYANQRAVVALLLDYGADIEAQVDRTKDTALSIACSHGRLEIVEELLNRGANKEHRNISDYTPLSLAASGGYVEVIQLLLRHGAEINSRTGSKLGISPLMLASMNGHTNAVRLLLEHGSDINAHIETNRNTALTLACFQGRADVVQLLVERKANIEHRAKTGLTPLMEAASGDFVEVGMILLEHGADVNASPVPSSRDTALTIAADKGNAKFVELLLEKGAVVEARNKKGATPLWLASNGGHLDVVQSLIRYRADVNSQDNRKVSCLMAAFRKGHVNVVRLLVQSVTQFPSDKDCMRHIKTAVTDKYNATNVATNARVEIAARALGQSSTSQKHWSPLHRITQNFLPVTSYETSNVGDNAKFSLVPNPVLPRLDTLPNFTKTVDISGEEAVAFSGSVVWDHTSDPTLHLDESDCDEDMVRFCLNDDDAVSCHSLGKSSTVSSSCSVSFDSCYSSGTGSGCPAELAKRCQQCREIIIAAKEKQEGEARKNANCLLEQIEQEEEERANREAMQARKRERKRLKRKAKQEKERQGKEPTQPMESANQTDKEAHASIEEQDNANGSSSERITSTLSDAVRQVRKGSVVSLRSDASNPAEASNESEPGESRFVDTQTAKNPTKPSDPPQTNSFRSNVFGVEKSSSITAANGDGPLDTLESRLHSSGHSNSKVSSSDLPVSRTPVSSTNFAATTEAKREKHRNKKQSQRAAKRAANENAITAESERLLNELPSSPATTADLGLSTLSGVSAYYPVSSNGDSEVNWNAFIDSQNSQYSQYFYNGVIPSTSAENNTWTVVLPSSSTRTQRVVSSSTGSGRTGSHETTDWKTTSSSSGSSKRRIFISVSRHDIGKVIGQGGAVVSALRNMSGIQIDIESARSDEAPDRMVYLRGPSDAVQRTYEAIQGLLNGSLAGNDVLLMYAAMKKSTTTANSAVGKNILSALTSKAGGAVTLTTASTTSKVVSSTGRGGSSSGKSRKSTKTTVTTTSSSMTTSAAIRSSSTQPGALLALSRAAVSAGKVTTGTTSNSNNNSTVMCSASMTASPTVSSVMSTRMTNSSTSSWSSKVSGNLSTSTKGNFAAVAASGLVAHTPRAGTKVTDSSGSTKNTGHCLSKYTTVPSLMSSFPTVTPTTAPVSLLSLNVSPFSTTSQMFPDLALSFSTSNDLPPDSLDEVSFPPLNPKSRTTAGTTTEEEDPSSTSSTCNSIVTTTIATSSTDVPVVSTVSVTAGAEKILTPVVTNAATFAKTTQSLEVSENPTSVDSSEVIQNDSSITLFKPLTVSPPAPTGAPASQPPTPVGSGSSYSASCVGTSPATTTQTRSFARAPGSERSAHQRGTAVTSIANSISDTYPPSLMSLDVTGGLSRSSTTVLSENLLLTPTKRATSPELRESNFRPPVAQTRFRPDQSTEWLTSDLKSDTPAATSMFTKTAGFSLDSAIDLNPSVSLNPPIGVTVNQISSATTKTSFRLPGSMHSGLAPGWPMQPAGLNPNAVAFQPSAFQQPSTTAHQSSVNTHVTSSLESCTPVVSAAGLRTDFSEPSGPETLTNAYNLDSALSSGGIRSTGAIKSTLPTGLHPSAPQQTQSLPVGSLSGTIPSSVAMCGSTFAAHNTIASTIRPKPLLSVTPNVYVDQRNAPQNGFTHNNVNVPQQLQSSSTLLNNAQLRPMFTTGQQPMPPHQQQPTLGTNHLSGALNQAQQSAVSTRLGGGTSPHPMLNSQAQVPVGPSSYTPPPYMPGFMQPSASGQSSSSIPMGATHPGGAYNPHLLNGESGRFSTLN</sequence>
<feature type="repeat" description="ANK" evidence="4">
    <location>
        <begin position="1253"/>
        <end position="1285"/>
    </location>
</feature>
<comment type="caution">
    <text evidence="8">The sequence shown here is derived from an EMBL/GenBank/DDBJ whole genome shotgun (WGS) entry which is preliminary data.</text>
</comment>
<feature type="repeat" description="ANK" evidence="4">
    <location>
        <begin position="466"/>
        <end position="498"/>
    </location>
</feature>
<dbReference type="GO" id="GO:0003723">
    <property type="term" value="F:RNA binding"/>
    <property type="evidence" value="ECO:0007669"/>
    <property type="project" value="UniProtKB-UniRule"/>
</dbReference>
<name>A0A4E0RZW4_FASHE</name>
<evidence type="ECO:0000256" key="2">
    <source>
        <dbReference type="ARBA" id="ARBA00023043"/>
    </source>
</evidence>
<feature type="repeat" description="ANK" evidence="4">
    <location>
        <begin position="1355"/>
        <end position="1387"/>
    </location>
</feature>
<feature type="repeat" description="ANK" evidence="4">
    <location>
        <begin position="100"/>
        <end position="132"/>
    </location>
</feature>
<feature type="repeat" description="ANK" evidence="4">
    <location>
        <begin position="1151"/>
        <end position="1183"/>
    </location>
</feature>
<dbReference type="InterPro" id="IPR051631">
    <property type="entry name" value="Ankyrin-KH/SAM_domain"/>
</dbReference>
<dbReference type="Gene3D" id="3.30.1370.10">
    <property type="entry name" value="K Homology domain, type 1"/>
    <property type="match status" value="1"/>
</dbReference>
<feature type="region of interest" description="Disordered" evidence="6">
    <location>
        <begin position="2879"/>
        <end position="2923"/>
    </location>
</feature>
<feature type="domain" description="K Homology" evidence="7">
    <location>
        <begin position="1990"/>
        <end position="2061"/>
    </location>
</feature>
<evidence type="ECO:0000256" key="5">
    <source>
        <dbReference type="PROSITE-ProRule" id="PRU00117"/>
    </source>
</evidence>
<feature type="compositionally biased region" description="Polar residues" evidence="6">
    <location>
        <begin position="1836"/>
        <end position="1845"/>
    </location>
</feature>
<dbReference type="FunFam" id="1.25.40.20:FF:000131">
    <property type="entry name" value="ankyrin repeat domain-containing protein 17 isoform X1"/>
    <property type="match status" value="1"/>
</dbReference>
<feature type="compositionally biased region" description="Low complexity" evidence="6">
    <location>
        <begin position="674"/>
        <end position="699"/>
    </location>
</feature>
<dbReference type="PROSITE" id="PS50084">
    <property type="entry name" value="KH_TYPE_1"/>
    <property type="match status" value="1"/>
</dbReference>
<evidence type="ECO:0000256" key="6">
    <source>
        <dbReference type="SAM" id="MobiDB-lite"/>
    </source>
</evidence>
<feature type="region of interest" description="Disordered" evidence="6">
    <location>
        <begin position="1954"/>
        <end position="1988"/>
    </location>
</feature>
<feature type="repeat" description="ANK" evidence="4">
    <location>
        <begin position="234"/>
        <end position="266"/>
    </location>
</feature>
<feature type="region of interest" description="Disordered" evidence="6">
    <location>
        <begin position="667"/>
        <end position="700"/>
    </location>
</feature>
<feature type="compositionally biased region" description="Polar residues" evidence="6">
    <location>
        <begin position="1717"/>
        <end position="1731"/>
    </location>
</feature>
<evidence type="ECO:0000313" key="9">
    <source>
        <dbReference type="Proteomes" id="UP000230066"/>
    </source>
</evidence>
<dbReference type="InterPro" id="IPR002110">
    <property type="entry name" value="Ankyrin_rpt"/>
</dbReference>
<feature type="compositionally biased region" description="Polar residues" evidence="6">
    <location>
        <begin position="1767"/>
        <end position="1789"/>
    </location>
</feature>
<feature type="repeat" description="ANK" evidence="4">
    <location>
        <begin position="1287"/>
        <end position="1319"/>
    </location>
</feature>
<feature type="repeat" description="ANK" evidence="4">
    <location>
        <begin position="137"/>
        <end position="166"/>
    </location>
</feature>
<dbReference type="InterPro" id="IPR036612">
    <property type="entry name" value="KH_dom_type_1_sf"/>
</dbReference>
<dbReference type="InterPro" id="IPR004087">
    <property type="entry name" value="KH_dom"/>
</dbReference>
<dbReference type="PROSITE" id="PS50297">
    <property type="entry name" value="ANK_REP_REGION"/>
    <property type="match status" value="20"/>
</dbReference>
<dbReference type="PANTHER" id="PTHR23206">
    <property type="entry name" value="MASK PROTEIN"/>
    <property type="match status" value="1"/>
</dbReference>
<accession>A0A4E0RZW4</accession>
<dbReference type="SMART" id="SM00322">
    <property type="entry name" value="KH"/>
    <property type="match status" value="1"/>
</dbReference>
<proteinExistence type="predicted"/>
<evidence type="ECO:0000256" key="3">
    <source>
        <dbReference type="ARBA" id="ARBA00023054"/>
    </source>
</evidence>
<feature type="compositionally biased region" description="Basic and acidic residues" evidence="6">
    <location>
        <begin position="1663"/>
        <end position="1672"/>
    </location>
</feature>
<keyword evidence="9" id="KW-1185">Reference proteome</keyword>
<dbReference type="InterPro" id="IPR004088">
    <property type="entry name" value="KH_dom_type_1"/>
</dbReference>
<keyword evidence="5" id="KW-0694">RNA-binding</keyword>
<feature type="repeat" description="ANK" evidence="4">
    <location>
        <begin position="200"/>
        <end position="232"/>
    </location>
</feature>
<dbReference type="Gene3D" id="1.25.40.20">
    <property type="entry name" value="Ankyrin repeat-containing domain"/>
    <property type="match status" value="6"/>
</dbReference>
<keyword evidence="2 4" id="KW-0040">ANK repeat</keyword>
<reference evidence="8" key="1">
    <citation type="submission" date="2019-03" db="EMBL/GenBank/DDBJ databases">
        <title>Improved annotation for the trematode Fasciola hepatica.</title>
        <authorList>
            <person name="Choi Y.-J."/>
            <person name="Martin J."/>
            <person name="Mitreva M."/>
        </authorList>
    </citation>
    <scope>NUCLEOTIDE SEQUENCE [LARGE SCALE GENOMIC DNA]</scope>
</reference>
<dbReference type="FunFam" id="1.25.40.20:FF:000046">
    <property type="entry name" value="Ankyrin repeat and KH domain-containing protein 1"/>
    <property type="match status" value="1"/>
</dbReference>
<feature type="compositionally biased region" description="Pro residues" evidence="6">
    <location>
        <begin position="2430"/>
        <end position="2446"/>
    </location>
</feature>
<feature type="region of interest" description="Disordered" evidence="6">
    <location>
        <begin position="2318"/>
        <end position="2353"/>
    </location>
</feature>
<feature type="region of interest" description="Disordered" evidence="6">
    <location>
        <begin position="1660"/>
        <end position="1872"/>
    </location>
</feature>
<feature type="region of interest" description="Disordered" evidence="6">
    <location>
        <begin position="2429"/>
        <end position="2466"/>
    </location>
</feature>
<dbReference type="InterPro" id="IPR036770">
    <property type="entry name" value="Ankyrin_rpt-contain_sf"/>
</dbReference>
<evidence type="ECO:0000256" key="1">
    <source>
        <dbReference type="ARBA" id="ARBA00022737"/>
    </source>
</evidence>
<evidence type="ECO:0000256" key="4">
    <source>
        <dbReference type="PROSITE-ProRule" id="PRU00023"/>
    </source>
</evidence>
<feature type="repeat" description="ANK" evidence="4">
    <location>
        <begin position="1320"/>
        <end position="1352"/>
    </location>
</feature>
<dbReference type="Proteomes" id="UP000230066">
    <property type="component" value="Unassembled WGS sequence"/>
</dbReference>
<dbReference type="Pfam" id="PF00013">
    <property type="entry name" value="KH_1"/>
    <property type="match status" value="1"/>
</dbReference>
<feature type="compositionally biased region" description="Basic residues" evidence="6">
    <location>
        <begin position="1852"/>
        <end position="1865"/>
    </location>
</feature>
<dbReference type="Pfam" id="PF12796">
    <property type="entry name" value="Ank_2"/>
    <property type="match status" value="9"/>
</dbReference>
<gene>
    <name evidence="8" type="ORF">D915_006308</name>
</gene>
<feature type="compositionally biased region" description="Basic residues" evidence="6">
    <location>
        <begin position="1673"/>
        <end position="1684"/>
    </location>
</feature>
<dbReference type="SUPFAM" id="SSF48403">
    <property type="entry name" value="Ankyrin repeat"/>
    <property type="match status" value="3"/>
</dbReference>
<dbReference type="Pfam" id="PF13637">
    <property type="entry name" value="Ank_4"/>
    <property type="match status" value="1"/>
</dbReference>
<feature type="compositionally biased region" description="Polar residues" evidence="6">
    <location>
        <begin position="1747"/>
        <end position="1759"/>
    </location>
</feature>
<dbReference type="SMART" id="SM00248">
    <property type="entry name" value="ANK"/>
    <property type="match status" value="23"/>
</dbReference>
<feature type="repeat" description="ANK" evidence="4">
    <location>
        <begin position="1388"/>
        <end position="1420"/>
    </location>
</feature>
<dbReference type="SUPFAM" id="SSF54791">
    <property type="entry name" value="Eukaryotic type KH-domain (KH-domain type I)"/>
    <property type="match status" value="1"/>
</dbReference>
<keyword evidence="1" id="KW-0677">Repeat</keyword>
<feature type="region of interest" description="Disordered" evidence="6">
    <location>
        <begin position="2110"/>
        <end position="2150"/>
    </location>
</feature>
<keyword evidence="3" id="KW-0175">Coiled coil</keyword>
<feature type="compositionally biased region" description="Low complexity" evidence="6">
    <location>
        <begin position="1819"/>
        <end position="1829"/>
    </location>
</feature>
<feature type="repeat" description="ANK" evidence="4">
    <location>
        <begin position="300"/>
        <end position="332"/>
    </location>
</feature>
<dbReference type="Pfam" id="PF00023">
    <property type="entry name" value="Ank"/>
    <property type="match status" value="1"/>
</dbReference>
<feature type="repeat" description="ANK" evidence="4">
    <location>
        <begin position="167"/>
        <end position="199"/>
    </location>
</feature>
<dbReference type="PRINTS" id="PR01415">
    <property type="entry name" value="ANKYRIN"/>
</dbReference>
<feature type="repeat" description="ANK" evidence="4">
    <location>
        <begin position="267"/>
        <end position="299"/>
    </location>
</feature>
<evidence type="ECO:0000259" key="7">
    <source>
        <dbReference type="SMART" id="SM00322"/>
    </source>
</evidence>
<evidence type="ECO:0000313" key="8">
    <source>
        <dbReference type="EMBL" id="THD22980.1"/>
    </source>
</evidence>
<feature type="compositionally biased region" description="Polar residues" evidence="6">
    <location>
        <begin position="2448"/>
        <end position="2466"/>
    </location>
</feature>
<feature type="repeat" description="ANK" evidence="4">
    <location>
        <begin position="333"/>
        <end position="365"/>
    </location>
</feature>
<feature type="repeat" description="ANK" evidence="4">
    <location>
        <begin position="433"/>
        <end position="465"/>
    </location>
</feature>
<feature type="repeat" description="ANK" evidence="4">
    <location>
        <begin position="1118"/>
        <end position="1150"/>
    </location>
</feature>
<feature type="compositionally biased region" description="Low complexity" evidence="6">
    <location>
        <begin position="2133"/>
        <end position="2150"/>
    </location>
</feature>
<feature type="repeat" description="ANK" evidence="4">
    <location>
        <begin position="400"/>
        <end position="432"/>
    </location>
</feature>
<feature type="region of interest" description="Disordered" evidence="6">
    <location>
        <begin position="519"/>
        <end position="547"/>
    </location>
</feature>
<dbReference type="PANTHER" id="PTHR23206:SF8">
    <property type="entry name" value="ANKYRIN REPEAT AND KH DOMAIN-CONTAINING 1"/>
    <property type="match status" value="1"/>
</dbReference>
<dbReference type="PROSITE" id="PS50088">
    <property type="entry name" value="ANK_REPEAT"/>
    <property type="match status" value="21"/>
</dbReference>
<feature type="repeat" description="ANK" evidence="4">
    <location>
        <begin position="1218"/>
        <end position="1250"/>
    </location>
</feature>
<organism evidence="8 9">
    <name type="scientific">Fasciola hepatica</name>
    <name type="common">Liver fluke</name>
    <dbReference type="NCBI Taxonomy" id="6192"/>
    <lineage>
        <taxon>Eukaryota</taxon>
        <taxon>Metazoa</taxon>
        <taxon>Spiralia</taxon>
        <taxon>Lophotrochozoa</taxon>
        <taxon>Platyhelminthes</taxon>
        <taxon>Trematoda</taxon>
        <taxon>Digenea</taxon>
        <taxon>Plagiorchiida</taxon>
        <taxon>Echinostomata</taxon>
        <taxon>Echinostomatoidea</taxon>
        <taxon>Fasciolidae</taxon>
        <taxon>Fasciola</taxon>
    </lineage>
</organism>
<dbReference type="EMBL" id="JXXN02002410">
    <property type="protein sequence ID" value="THD22980.1"/>
    <property type="molecule type" value="Genomic_DNA"/>
</dbReference>